<dbReference type="GO" id="GO:0004252">
    <property type="term" value="F:serine-type endopeptidase activity"/>
    <property type="evidence" value="ECO:0007669"/>
    <property type="project" value="InterPro"/>
</dbReference>
<keyword evidence="3" id="KW-0378">Hydrolase</keyword>
<evidence type="ECO:0000256" key="4">
    <source>
        <dbReference type="ARBA" id="ARBA00022825"/>
    </source>
</evidence>
<dbReference type="Gene3D" id="3.40.50.200">
    <property type="entry name" value="Peptidase S8/S53 domain"/>
    <property type="match status" value="1"/>
</dbReference>
<dbReference type="NCBIfam" id="TIGR04183">
    <property type="entry name" value="Por_Secre_tail"/>
    <property type="match status" value="1"/>
</dbReference>
<dbReference type="PROSITE" id="PS00137">
    <property type="entry name" value="SUBTILASE_HIS"/>
    <property type="match status" value="1"/>
</dbReference>
<proteinExistence type="inferred from homology"/>
<evidence type="ECO:0000256" key="3">
    <source>
        <dbReference type="ARBA" id="ARBA00022801"/>
    </source>
</evidence>
<dbReference type="InterPro" id="IPR036852">
    <property type="entry name" value="Peptidase_S8/S53_dom_sf"/>
</dbReference>
<keyword evidence="10" id="KW-1185">Reference proteome</keyword>
<dbReference type="InterPro" id="IPR015500">
    <property type="entry name" value="Peptidase_S8_subtilisin-rel"/>
</dbReference>
<dbReference type="InterPro" id="IPR050131">
    <property type="entry name" value="Peptidase_S8_subtilisin-like"/>
</dbReference>
<dbReference type="Pfam" id="PF18962">
    <property type="entry name" value="Por_Secre_tail"/>
    <property type="match status" value="1"/>
</dbReference>
<dbReference type="Proteomes" id="UP001185092">
    <property type="component" value="Unassembled WGS sequence"/>
</dbReference>
<dbReference type="InterPro" id="IPR022398">
    <property type="entry name" value="Peptidase_S8_His-AS"/>
</dbReference>
<keyword evidence="2" id="KW-0645">Protease</keyword>
<keyword evidence="4" id="KW-0720">Serine protease</keyword>
<dbReference type="GO" id="GO:0006508">
    <property type="term" value="P:proteolysis"/>
    <property type="evidence" value="ECO:0007669"/>
    <property type="project" value="UniProtKB-KW"/>
</dbReference>
<reference evidence="9" key="1">
    <citation type="submission" date="2023-07" db="EMBL/GenBank/DDBJ databases">
        <title>Genomic Encyclopedia of Type Strains, Phase IV (KMG-IV): sequencing the most valuable type-strain genomes for metagenomic binning, comparative biology and taxonomic classification.</title>
        <authorList>
            <person name="Goeker M."/>
        </authorList>
    </citation>
    <scope>NUCLEOTIDE SEQUENCE</scope>
    <source>
        <strain evidence="9">DSM 26174</strain>
    </source>
</reference>
<evidence type="ECO:0000256" key="6">
    <source>
        <dbReference type="SAM" id="SignalP"/>
    </source>
</evidence>
<dbReference type="RefSeq" id="WP_309937481.1">
    <property type="nucleotide sequence ID" value="NZ_AP025305.1"/>
</dbReference>
<evidence type="ECO:0000313" key="9">
    <source>
        <dbReference type="EMBL" id="MDR6238010.1"/>
    </source>
</evidence>
<evidence type="ECO:0000313" key="10">
    <source>
        <dbReference type="Proteomes" id="UP001185092"/>
    </source>
</evidence>
<comment type="caution">
    <text evidence="5">Lacks conserved residue(s) required for the propagation of feature annotation.</text>
</comment>
<dbReference type="PANTHER" id="PTHR43806:SF11">
    <property type="entry name" value="CEREVISIN-RELATED"/>
    <property type="match status" value="1"/>
</dbReference>
<sequence length="1213" mass="130785">MIRYLRLFTLLLAFCFASIAQGQSLKGGLRYVPGKEHILVVKLNNSGDQSRGKNSEATLEEYLNEDLSLNGVSLRKVFDESSPEALDFEKKVNTSSSRSKGSDTFSFSDYKIVKIENASNEELLEIAKELEEQDFVAFADLVAETSPAPPADIAPTTDDMTWRQTYLGADPGVNAEYAWSLGIKGKGIKIGDIEYDVNRFHEEWVDEGKVSYAEGLTPIQTQWGHGHGTAVAGIMVAQHNGYGMDGIVPDAEEFILFAEASEEADALHGSPYNRAFGMQKALTQLDAGDVFLLEIQTQGYNPGGAGYEKYVPGEYEKAVWDMTKAASDAGIIVVATGGNGSSQTQTGENLDASQYQPYRDRGHSGAIMVGAGSSDTYHNKLGYSTYGSRFDLQGWGQGVATTGEWYGDIKVGGDENQAYKYSFGGTSAAGPMVASCVVAVQSFAKERLGRLMTANEIRDLLVQTGTPQYAGDNAHVGPLPDLKAAFERLLQENPIGVTIHDIKGGINNDIYLDRGETVTLEVEVYNHGNSTLSSADLVLQLQGAAASSVSITQNNLSAVNIPSKGSKKVIFELTADSNAPAQSTLTLVVNTTAGNNTLTVDKEIIVAPNPRLEWSSDVFAEAVSNDGKINDEAIVITLVSDEFKVSAGQILENGKDYTLANLPNRLKSVLKVTSPTTAELTLEGMALAHQNANDVSDLAIEILVASLKSGATGLENASQILNIDYKDEYKIVYIPEPAGVGYGNMVANSGRTWTHSYLEREDNSNIYADGGNNGGIGTLYTPANATLEFETYQKRCIVVPNTKDLERLGDGYLVTPNDSWDQAGNYVGQMFMISRDGYRDWWGQTDYFGFEFTLDGEKVMAWVKATVNNNGTEFILDEYAYNSTPGGSIRTGQTEIDPLVSYEIGVFEESDANDGSIGNTVLVNLNNDTFVRASGQLNNTEFTVTGLPQGLIMSANIIDSKHLELVITGNAANHGVDDNATVQFTLNDNAFASGNGPEGNTTTFSIEFNDNAMSPSISYSDVEFVEAVSNDGSISTVINVTLEDDNFSSKLVDFTEGVEFSAANVPNGLEVNISVTSLTTAEISLTGNALSHDDVNSIQNLQISFENNAFESDDAASVENAQGVFTVTFEGENPVLGTEKANEFRVYPNPVDDVMIVGGATVVKRVEIYDISGKKVASVIGKNVIEWSGIESGVYNVFVETDKSSGYVRIIKK</sequence>
<evidence type="ECO:0000259" key="8">
    <source>
        <dbReference type="Pfam" id="PF18962"/>
    </source>
</evidence>
<dbReference type="Pfam" id="PF00082">
    <property type="entry name" value="Peptidase_S8"/>
    <property type="match status" value="1"/>
</dbReference>
<feature type="domain" description="Peptidase S8/S53" evidence="7">
    <location>
        <begin position="205"/>
        <end position="471"/>
    </location>
</feature>
<name>A0AAE3XK62_9BACT</name>
<evidence type="ECO:0000256" key="1">
    <source>
        <dbReference type="ARBA" id="ARBA00011073"/>
    </source>
</evidence>
<dbReference type="PANTHER" id="PTHR43806">
    <property type="entry name" value="PEPTIDASE S8"/>
    <property type="match status" value="1"/>
</dbReference>
<feature type="signal peptide" evidence="6">
    <location>
        <begin position="1"/>
        <end position="22"/>
    </location>
</feature>
<dbReference type="InterPro" id="IPR000209">
    <property type="entry name" value="Peptidase_S8/S53_dom"/>
</dbReference>
<protein>
    <recommendedName>
        <fullName evidence="11">Secreted protein (Por secretion system target)</fullName>
    </recommendedName>
</protein>
<comment type="similarity">
    <text evidence="1 5">Belongs to the peptidase S8 family.</text>
</comment>
<dbReference type="AlphaFoldDB" id="A0AAE3XK62"/>
<evidence type="ECO:0008006" key="11">
    <source>
        <dbReference type="Google" id="ProtNLM"/>
    </source>
</evidence>
<evidence type="ECO:0000256" key="2">
    <source>
        <dbReference type="ARBA" id="ARBA00022670"/>
    </source>
</evidence>
<gene>
    <name evidence="9" type="ORF">HNQ88_000986</name>
</gene>
<feature type="chain" id="PRO_5042030403" description="Secreted protein (Por secretion system target)" evidence="6">
    <location>
        <begin position="23"/>
        <end position="1213"/>
    </location>
</feature>
<accession>A0AAE3XK62</accession>
<dbReference type="InterPro" id="IPR026444">
    <property type="entry name" value="Secre_tail"/>
</dbReference>
<comment type="caution">
    <text evidence="9">The sequence shown here is derived from an EMBL/GenBank/DDBJ whole genome shotgun (WGS) entry which is preliminary data.</text>
</comment>
<organism evidence="9 10">
    <name type="scientific">Aureibacter tunicatorum</name>
    <dbReference type="NCBI Taxonomy" id="866807"/>
    <lineage>
        <taxon>Bacteria</taxon>
        <taxon>Pseudomonadati</taxon>
        <taxon>Bacteroidota</taxon>
        <taxon>Cytophagia</taxon>
        <taxon>Cytophagales</taxon>
        <taxon>Persicobacteraceae</taxon>
        <taxon>Aureibacter</taxon>
    </lineage>
</organism>
<feature type="domain" description="Secretion system C-terminal sorting" evidence="8">
    <location>
        <begin position="1146"/>
        <end position="1206"/>
    </location>
</feature>
<dbReference type="EMBL" id="JAVDQD010000001">
    <property type="protein sequence ID" value="MDR6238010.1"/>
    <property type="molecule type" value="Genomic_DNA"/>
</dbReference>
<keyword evidence="6" id="KW-0732">Signal</keyword>
<dbReference type="PROSITE" id="PS51892">
    <property type="entry name" value="SUBTILASE"/>
    <property type="match status" value="1"/>
</dbReference>
<evidence type="ECO:0000256" key="5">
    <source>
        <dbReference type="PROSITE-ProRule" id="PRU01240"/>
    </source>
</evidence>
<dbReference type="PRINTS" id="PR00723">
    <property type="entry name" value="SUBTILISIN"/>
</dbReference>
<evidence type="ECO:0000259" key="7">
    <source>
        <dbReference type="Pfam" id="PF00082"/>
    </source>
</evidence>
<dbReference type="SUPFAM" id="SSF52743">
    <property type="entry name" value="Subtilisin-like"/>
    <property type="match status" value="1"/>
</dbReference>